<accession>A0A2D4F9A0</accession>
<dbReference type="PANTHER" id="PTHR45774:SF5">
    <property type="entry name" value="BTB_POZ DOMAIN-CONTAINING PROTEIN 6"/>
    <property type="match status" value="1"/>
</dbReference>
<dbReference type="EMBL" id="IACJ01057959">
    <property type="protein sequence ID" value="LAA44053.1"/>
    <property type="molecule type" value="Transcribed_RNA"/>
</dbReference>
<protein>
    <submittedName>
        <fullName evidence="2">Uncharacterized protein</fullName>
    </submittedName>
</protein>
<evidence type="ECO:0000256" key="1">
    <source>
        <dbReference type="SAM" id="MobiDB-lite"/>
    </source>
</evidence>
<reference evidence="2" key="1">
    <citation type="submission" date="2017-07" db="EMBL/GenBank/DDBJ databases">
        <authorList>
            <person name="Mikheyev A."/>
            <person name="Grau M."/>
        </authorList>
    </citation>
    <scope>NUCLEOTIDE SEQUENCE</scope>
    <source>
        <tissue evidence="2">Venom_gland</tissue>
    </source>
</reference>
<feature type="region of interest" description="Disordered" evidence="1">
    <location>
        <begin position="81"/>
        <end position="102"/>
    </location>
</feature>
<dbReference type="PANTHER" id="PTHR45774">
    <property type="entry name" value="BTB/POZ DOMAIN-CONTAINING"/>
    <property type="match status" value="1"/>
</dbReference>
<dbReference type="GO" id="GO:0005829">
    <property type="term" value="C:cytosol"/>
    <property type="evidence" value="ECO:0007669"/>
    <property type="project" value="TreeGrafter"/>
</dbReference>
<dbReference type="AlphaFoldDB" id="A0A2D4F9A0"/>
<organism evidence="2">
    <name type="scientific">Micrurus corallinus</name>
    <name type="common">Brazilian coral snake</name>
    <dbReference type="NCBI Taxonomy" id="54390"/>
    <lineage>
        <taxon>Eukaryota</taxon>
        <taxon>Metazoa</taxon>
        <taxon>Chordata</taxon>
        <taxon>Craniata</taxon>
        <taxon>Vertebrata</taxon>
        <taxon>Euteleostomi</taxon>
        <taxon>Lepidosauria</taxon>
        <taxon>Squamata</taxon>
        <taxon>Bifurcata</taxon>
        <taxon>Unidentata</taxon>
        <taxon>Episquamata</taxon>
        <taxon>Toxicofera</taxon>
        <taxon>Serpentes</taxon>
        <taxon>Colubroidea</taxon>
        <taxon>Elapidae</taxon>
        <taxon>Elapinae</taxon>
        <taxon>Micrurus</taxon>
    </lineage>
</organism>
<sequence>MPLDHGCFHGRIMKCLTFFLLLPETLKKSKKSVRANSKGAACFEILPLGLKKKMAAELYPASANTNLANSNNAAANTKKNALQFQQSAQPPPPPPLQNLNNNNVESANWQSFHPTLRERNALMFNSELMADVHFIVGPVGAAKKVPAHKVGGSFSICAM</sequence>
<evidence type="ECO:0000313" key="2">
    <source>
        <dbReference type="EMBL" id="LAA44053.1"/>
    </source>
</evidence>
<dbReference type="GO" id="GO:0022008">
    <property type="term" value="P:neurogenesis"/>
    <property type="evidence" value="ECO:0007669"/>
    <property type="project" value="TreeGrafter"/>
</dbReference>
<name>A0A2D4F9A0_MICCO</name>
<proteinExistence type="predicted"/>
<reference evidence="2" key="2">
    <citation type="submission" date="2017-11" db="EMBL/GenBank/DDBJ databases">
        <title>Coralsnake Venomics: Analyses of Venom Gland Transcriptomes and Proteomes of Six Brazilian Taxa.</title>
        <authorList>
            <person name="Aird S.D."/>
            <person name="Jorge da Silva N."/>
            <person name="Qiu L."/>
            <person name="Villar-Briones A."/>
            <person name="Aparecida-Saddi V."/>
            <person name="Campos-Telles M.P."/>
            <person name="Grau M."/>
            <person name="Mikheyev A.S."/>
        </authorList>
    </citation>
    <scope>NUCLEOTIDE SEQUENCE</scope>
    <source>
        <tissue evidence="2">Venom_gland</tissue>
    </source>
</reference>